<evidence type="ECO:0000256" key="3">
    <source>
        <dbReference type="ARBA" id="ARBA00044493"/>
    </source>
</evidence>
<evidence type="ECO:0000256" key="2">
    <source>
        <dbReference type="ARBA" id="ARBA00022737"/>
    </source>
</evidence>
<evidence type="ECO:0000256" key="6">
    <source>
        <dbReference type="SAM" id="MobiDB-lite"/>
    </source>
</evidence>
<dbReference type="Pfam" id="PF01535">
    <property type="entry name" value="PPR"/>
    <property type="match status" value="2"/>
</dbReference>
<comment type="subunit">
    <text evidence="4">Binds to mitochondrial small subunit 15S rRNA.</text>
</comment>
<keyword evidence="2" id="KW-0677">Repeat</keyword>
<dbReference type="EMBL" id="MU254299">
    <property type="protein sequence ID" value="KAG9240964.1"/>
    <property type="molecule type" value="Genomic_DNA"/>
</dbReference>
<dbReference type="OrthoDB" id="1908178at2759"/>
<comment type="function">
    <text evidence="3">Regulates mitochondrial small subunit maturation by controlling 15S rRNA 5'-end processing. Localizes to the 5' precursor of the 15S rRNA in a position that is subsequently occupied by mS47 in the mature yeast mtSSU. Uses structure and sequence-specific RNA recognition, binding to a single-stranded region of the precursor and specifically recognizing bases -6 to -1. The exchange of Ccm1 for mS47 is coupled to the irreversible removal of precursor rRNA that is accompanied by conformational changes of the mitoribosomal proteins uS5m and mS26. These conformational changes signal completion of 5'-end rRNA processing through protection of the mature 5'-end of the 15S rRNA and stabilization of mS47. The removal of the 5' precursor together with the dissociation of Ccm1 may be catalyzed by the 5'-3' exoribonuclease Pet127. Involved in the specific removal of group I introns in mitochondrial encoded transcripts.</text>
</comment>
<organism evidence="7 8">
    <name type="scientific">Calycina marina</name>
    <dbReference type="NCBI Taxonomy" id="1763456"/>
    <lineage>
        <taxon>Eukaryota</taxon>
        <taxon>Fungi</taxon>
        <taxon>Dikarya</taxon>
        <taxon>Ascomycota</taxon>
        <taxon>Pezizomycotina</taxon>
        <taxon>Leotiomycetes</taxon>
        <taxon>Helotiales</taxon>
        <taxon>Pezizellaceae</taxon>
        <taxon>Calycina</taxon>
    </lineage>
</organism>
<gene>
    <name evidence="7" type="ORF">BJ878DRAFT_536803</name>
</gene>
<keyword evidence="8" id="KW-1185">Reference proteome</keyword>
<sequence length="575" mass="66447">MSHGSSSIEACFFGSLTCASHCHKHKYKRQIHRSPRTPTPSSATEHTLAKKSITYGHSIHRRQHTKTYLSSKAPFSPDGPAHLLGEQAEYNESIRTREELLALVDQYEGYTSEDHIPLSELHRKYQPSDGPHLTVSDKEVDEWPPPFKEWPADADTKEKLYDLETMLGVRTTDPEIIYQLYKDLPQPRAPYLSAPVRHKLLHHLSIIERKNEQSMLRYFSVLNDMKSTAIPLNISEWNSAVSFAARWVYRSTETELEAAMYVWREMEHVAGVKGNEVTFNILFDVACKAGKYTLADMLYKGMLDRGLPETRFTHVSLMYFNGLKEDGDGVRAAFKALENAGQIIDTVVLNCLIASFIRCNEASQAEQIYEFMKRKASIEQRPKTYLEQRNLTETYQTWAHIVKQSPDRYVEYQARSSMGPDKHTYHILFNTFGVETGDLEKIAVFLDELIELQIPIDGSHFLAFFKGFAGHGGIRYTKWTEDLLERTWSIFMTALEENEDDRHLYISKWMVLWSLRAFAKCVGKARMIEIWEGMRDRWNPSQDELDWILPYLGELMDMRDMALLRQSWVLGTGSK</sequence>
<dbReference type="PROSITE" id="PS51375">
    <property type="entry name" value="PPR"/>
    <property type="match status" value="1"/>
</dbReference>
<dbReference type="PANTHER" id="PTHR47447:SF17">
    <property type="entry name" value="OS12G0638900 PROTEIN"/>
    <property type="match status" value="1"/>
</dbReference>
<evidence type="ECO:0000313" key="7">
    <source>
        <dbReference type="EMBL" id="KAG9240964.1"/>
    </source>
</evidence>
<proteinExistence type="inferred from homology"/>
<name>A0A9P7YVX7_9HELO</name>
<protein>
    <recommendedName>
        <fullName evidence="9">Pentatricopeptide repeat-containing protein</fullName>
    </recommendedName>
</protein>
<dbReference type="PANTHER" id="PTHR47447">
    <property type="entry name" value="OS03G0856100 PROTEIN"/>
    <property type="match status" value="1"/>
</dbReference>
<evidence type="ECO:0008006" key="9">
    <source>
        <dbReference type="Google" id="ProtNLM"/>
    </source>
</evidence>
<evidence type="ECO:0000256" key="4">
    <source>
        <dbReference type="ARBA" id="ARBA00044511"/>
    </source>
</evidence>
<dbReference type="Proteomes" id="UP000887226">
    <property type="component" value="Unassembled WGS sequence"/>
</dbReference>
<evidence type="ECO:0000256" key="5">
    <source>
        <dbReference type="PROSITE-ProRule" id="PRU00708"/>
    </source>
</evidence>
<dbReference type="Gene3D" id="1.25.40.10">
    <property type="entry name" value="Tetratricopeptide repeat domain"/>
    <property type="match status" value="2"/>
</dbReference>
<reference evidence="7" key="1">
    <citation type="journal article" date="2021" name="IMA Fungus">
        <title>Genomic characterization of three marine fungi, including Emericellopsis atlantica sp. nov. with signatures of a generalist lifestyle and marine biomass degradation.</title>
        <authorList>
            <person name="Hagestad O.C."/>
            <person name="Hou L."/>
            <person name="Andersen J.H."/>
            <person name="Hansen E.H."/>
            <person name="Altermark B."/>
            <person name="Li C."/>
            <person name="Kuhnert E."/>
            <person name="Cox R.J."/>
            <person name="Crous P.W."/>
            <person name="Spatafora J.W."/>
            <person name="Lail K."/>
            <person name="Amirebrahimi M."/>
            <person name="Lipzen A."/>
            <person name="Pangilinan J."/>
            <person name="Andreopoulos W."/>
            <person name="Hayes R.D."/>
            <person name="Ng V."/>
            <person name="Grigoriev I.V."/>
            <person name="Jackson S.A."/>
            <person name="Sutton T.D.S."/>
            <person name="Dobson A.D.W."/>
            <person name="Rama T."/>
        </authorList>
    </citation>
    <scope>NUCLEOTIDE SEQUENCE</scope>
    <source>
        <strain evidence="7">TRa3180A</strain>
    </source>
</reference>
<dbReference type="AlphaFoldDB" id="A0A9P7YVX7"/>
<accession>A0A9P7YVX7</accession>
<feature type="repeat" description="PPR" evidence="5">
    <location>
        <begin position="275"/>
        <end position="309"/>
    </location>
</feature>
<evidence type="ECO:0000313" key="8">
    <source>
        <dbReference type="Proteomes" id="UP000887226"/>
    </source>
</evidence>
<dbReference type="NCBIfam" id="TIGR00756">
    <property type="entry name" value="PPR"/>
    <property type="match status" value="1"/>
</dbReference>
<comment type="similarity">
    <text evidence="1">Belongs to the CCM1 family.</text>
</comment>
<dbReference type="InterPro" id="IPR011990">
    <property type="entry name" value="TPR-like_helical_dom_sf"/>
</dbReference>
<comment type="caution">
    <text evidence="7">The sequence shown here is derived from an EMBL/GenBank/DDBJ whole genome shotgun (WGS) entry which is preliminary data.</text>
</comment>
<feature type="region of interest" description="Disordered" evidence="6">
    <location>
        <begin position="27"/>
        <end position="46"/>
    </location>
</feature>
<evidence type="ECO:0000256" key="1">
    <source>
        <dbReference type="ARBA" id="ARBA00006192"/>
    </source>
</evidence>
<dbReference type="InterPro" id="IPR002885">
    <property type="entry name" value="PPR_rpt"/>
</dbReference>